<feature type="transmembrane region" description="Helical" evidence="6">
    <location>
        <begin position="122"/>
        <end position="146"/>
    </location>
</feature>
<reference evidence="8" key="1">
    <citation type="submission" date="2016-10" db="EMBL/GenBank/DDBJ databases">
        <authorList>
            <person name="Varghese N."/>
            <person name="Submissions S."/>
        </authorList>
    </citation>
    <scope>NUCLEOTIDE SEQUENCE [LARGE SCALE GENOMIC DNA]</scope>
    <source>
        <strain evidence="8">LMG 26383,CCUG 61248,R- 45681</strain>
    </source>
</reference>
<evidence type="ECO:0000256" key="1">
    <source>
        <dbReference type="ARBA" id="ARBA00004651"/>
    </source>
</evidence>
<keyword evidence="4 6" id="KW-1133">Transmembrane helix</keyword>
<evidence type="ECO:0000256" key="5">
    <source>
        <dbReference type="ARBA" id="ARBA00023136"/>
    </source>
</evidence>
<evidence type="ECO:0000256" key="4">
    <source>
        <dbReference type="ARBA" id="ARBA00022989"/>
    </source>
</evidence>
<feature type="transmembrane region" description="Helical" evidence="6">
    <location>
        <begin position="166"/>
        <end position="187"/>
    </location>
</feature>
<protein>
    <submittedName>
        <fullName evidence="7">Ribose transport system permease protein</fullName>
    </submittedName>
</protein>
<dbReference type="Pfam" id="PF02653">
    <property type="entry name" value="BPD_transp_2"/>
    <property type="match status" value="1"/>
</dbReference>
<dbReference type="PANTHER" id="PTHR32196:SF72">
    <property type="entry name" value="RIBOSE IMPORT PERMEASE PROTEIN RBSC"/>
    <property type="match status" value="1"/>
</dbReference>
<feature type="transmembrane region" description="Helical" evidence="6">
    <location>
        <begin position="79"/>
        <end position="110"/>
    </location>
</feature>
<evidence type="ECO:0000256" key="2">
    <source>
        <dbReference type="ARBA" id="ARBA00022475"/>
    </source>
</evidence>
<keyword evidence="5 6" id="KW-0472">Membrane</keyword>
<evidence type="ECO:0000256" key="3">
    <source>
        <dbReference type="ARBA" id="ARBA00022692"/>
    </source>
</evidence>
<accession>A0A1H7TYJ9</accession>
<gene>
    <name evidence="7" type="ORF">SAMN04515666_10650</name>
</gene>
<dbReference type="AlphaFoldDB" id="A0A1H7TYJ9"/>
<feature type="transmembrane region" description="Helical" evidence="6">
    <location>
        <begin position="50"/>
        <end position="73"/>
    </location>
</feature>
<dbReference type="OrthoDB" id="5422926at2"/>
<dbReference type="PANTHER" id="PTHR32196">
    <property type="entry name" value="ABC TRANSPORTER PERMEASE PROTEIN YPHD-RELATED-RELATED"/>
    <property type="match status" value="1"/>
</dbReference>
<dbReference type="STRING" id="1036779.SAMN04515666_10650"/>
<dbReference type="GO" id="GO:0005886">
    <property type="term" value="C:plasma membrane"/>
    <property type="evidence" value="ECO:0007669"/>
    <property type="project" value="UniProtKB-SubCell"/>
</dbReference>
<feature type="transmembrane region" description="Helical" evidence="6">
    <location>
        <begin position="296"/>
        <end position="313"/>
    </location>
</feature>
<dbReference type="EMBL" id="FOAN01000006">
    <property type="protein sequence ID" value="SEL89952.1"/>
    <property type="molecule type" value="Genomic_DNA"/>
</dbReference>
<dbReference type="InterPro" id="IPR001851">
    <property type="entry name" value="ABC_transp_permease"/>
</dbReference>
<evidence type="ECO:0000256" key="6">
    <source>
        <dbReference type="SAM" id="Phobius"/>
    </source>
</evidence>
<keyword evidence="8" id="KW-1185">Reference proteome</keyword>
<name>A0A1H7TYJ9_9HYPH</name>
<dbReference type="CDD" id="cd06579">
    <property type="entry name" value="TM_PBP1_transp_AraH_like"/>
    <property type="match status" value="1"/>
</dbReference>
<feature type="transmembrane region" description="Helical" evidence="6">
    <location>
        <begin position="216"/>
        <end position="240"/>
    </location>
</feature>
<comment type="subcellular location">
    <subcellularLocation>
        <location evidence="1">Cell membrane</location>
        <topology evidence="1">Multi-pass membrane protein</topology>
    </subcellularLocation>
</comment>
<keyword evidence="3 6" id="KW-0812">Transmembrane</keyword>
<feature type="transmembrane region" description="Helical" evidence="6">
    <location>
        <begin position="20"/>
        <end position="38"/>
    </location>
</feature>
<dbReference type="GO" id="GO:0022857">
    <property type="term" value="F:transmembrane transporter activity"/>
    <property type="evidence" value="ECO:0007669"/>
    <property type="project" value="InterPro"/>
</dbReference>
<organism evidence="7 8">
    <name type="scientific">Bosea lupini</name>
    <dbReference type="NCBI Taxonomy" id="1036779"/>
    <lineage>
        <taxon>Bacteria</taxon>
        <taxon>Pseudomonadati</taxon>
        <taxon>Pseudomonadota</taxon>
        <taxon>Alphaproteobacteria</taxon>
        <taxon>Hyphomicrobiales</taxon>
        <taxon>Boseaceae</taxon>
        <taxon>Bosea</taxon>
    </lineage>
</organism>
<feature type="transmembrane region" description="Helical" evidence="6">
    <location>
        <begin position="272"/>
        <end position="290"/>
    </location>
</feature>
<keyword evidence="2" id="KW-1003">Cell membrane</keyword>
<dbReference type="RefSeq" id="WP_091837279.1">
    <property type="nucleotide sequence ID" value="NZ_FOAN01000006.1"/>
</dbReference>
<evidence type="ECO:0000313" key="7">
    <source>
        <dbReference type="EMBL" id="SEL89952.1"/>
    </source>
</evidence>
<proteinExistence type="predicted"/>
<evidence type="ECO:0000313" key="8">
    <source>
        <dbReference type="Proteomes" id="UP000199664"/>
    </source>
</evidence>
<sequence length="333" mass="33578">MSSFPLGDRGPPSMPAILRPPAILIVTALLFGLAALAVPRFGTLGNIENVLRIAAILGIVACGQAIVVILAGIEFSFGASAALASVVIVMALPTAGVVGAFLLGALLIVGIGMVNGLFVARFAVPPVIATLGMLMIASGLAAWLAGGLPIDAPPSDAFSFPARGRILGIPVPILCAAVAFALLHVLLAKTRLGRGWYLVGANATAARLAGLSVPRLVFAGYAVAGLFCALGAVILTSRVASGQPMLAPNLPFETIAACAVGGLPLGGGRGNVLQVACGVLIVAMLNNIVVLLNLPTAYQLILLGALVVAAVLLQRDWAFLGNAARILIGGRRG</sequence>
<dbReference type="Proteomes" id="UP000199664">
    <property type="component" value="Unassembled WGS sequence"/>
</dbReference>